<dbReference type="AlphaFoldDB" id="A0A5N6DVY5"/>
<accession>A0A5N6DVY5</accession>
<organism evidence="1 2">
    <name type="scientific">Aspergillus parasiticus</name>
    <dbReference type="NCBI Taxonomy" id="5067"/>
    <lineage>
        <taxon>Eukaryota</taxon>
        <taxon>Fungi</taxon>
        <taxon>Dikarya</taxon>
        <taxon>Ascomycota</taxon>
        <taxon>Pezizomycotina</taxon>
        <taxon>Eurotiomycetes</taxon>
        <taxon>Eurotiomycetidae</taxon>
        <taxon>Eurotiales</taxon>
        <taxon>Aspergillaceae</taxon>
        <taxon>Aspergillus</taxon>
        <taxon>Aspergillus subgen. Circumdati</taxon>
    </lineage>
</organism>
<dbReference type="Proteomes" id="UP000326532">
    <property type="component" value="Unassembled WGS sequence"/>
</dbReference>
<name>A0A5N6DVY5_ASPPA</name>
<sequence>MLCLCVTGCGLDLQSWQRIRKSAPDIHLEVLALSLELYPRSKPPWGSPRRPKLEVLDEELSYWRDSAGQPLYVDTLNQINSDDGSILTDYTPWKKECNNPSESSDHDSTTHKPRYAFFVNVMIVETKDGESRRIGIGKTFLKLWTKAKPEFGSFVLF</sequence>
<reference evidence="1 2" key="1">
    <citation type="submission" date="2019-04" db="EMBL/GenBank/DDBJ databases">
        <title>Fungal friends and foes A comparative genomics study of 23 Aspergillus species from section Flavi.</title>
        <authorList>
            <consortium name="DOE Joint Genome Institute"/>
            <person name="Kjaerbolling I."/>
            <person name="Vesth T.C."/>
            <person name="Frisvad J.C."/>
            <person name="Nybo J.L."/>
            <person name="Theobald S."/>
            <person name="Kildgaard S."/>
            <person name="Petersen T.I."/>
            <person name="Kuo A."/>
            <person name="Sato A."/>
            <person name="Lyhne E.K."/>
            <person name="Kogle M.E."/>
            <person name="Wiebenga A."/>
            <person name="Kun R.S."/>
            <person name="Lubbers R.J."/>
            <person name="Makela M.R."/>
            <person name="Barry K."/>
            <person name="Chovatia M."/>
            <person name="Clum A."/>
            <person name="Daum C."/>
            <person name="Haridas S."/>
            <person name="He G."/>
            <person name="LaButti K."/>
            <person name="Lipzen A."/>
            <person name="Mondo S."/>
            <person name="Pangilinan J."/>
            <person name="Riley R."/>
            <person name="Salamov A."/>
            <person name="Simmons B.A."/>
            <person name="Magnuson J.K."/>
            <person name="Henrissat B."/>
            <person name="Mortensen U.H."/>
            <person name="Larsen T.O."/>
            <person name="De vries R.P."/>
            <person name="Grigoriev I.V."/>
            <person name="Machida M."/>
            <person name="Baker S.E."/>
            <person name="Andersen M.R."/>
        </authorList>
    </citation>
    <scope>NUCLEOTIDE SEQUENCE [LARGE SCALE GENOMIC DNA]</scope>
    <source>
        <strain evidence="1 2">CBS 117618</strain>
    </source>
</reference>
<evidence type="ECO:0000313" key="2">
    <source>
        <dbReference type="Proteomes" id="UP000326532"/>
    </source>
</evidence>
<protein>
    <submittedName>
        <fullName evidence="1">Uncharacterized protein</fullName>
    </submittedName>
</protein>
<gene>
    <name evidence="1" type="ORF">BDV34DRAFT_54220</name>
</gene>
<keyword evidence="2" id="KW-1185">Reference proteome</keyword>
<dbReference type="VEuPathDB" id="FungiDB:BDV34DRAFT_54220"/>
<evidence type="ECO:0000313" key="1">
    <source>
        <dbReference type="EMBL" id="KAB8208290.1"/>
    </source>
</evidence>
<proteinExistence type="predicted"/>
<dbReference type="EMBL" id="ML734952">
    <property type="protein sequence ID" value="KAB8208290.1"/>
    <property type="molecule type" value="Genomic_DNA"/>
</dbReference>